<dbReference type="InterPro" id="IPR013785">
    <property type="entry name" value="Aldolase_TIM"/>
</dbReference>
<dbReference type="Proteomes" id="UP000593994">
    <property type="component" value="Chromosome"/>
</dbReference>
<evidence type="ECO:0000256" key="1">
    <source>
        <dbReference type="ARBA" id="ARBA00004948"/>
    </source>
</evidence>
<accession>A0A7S7LU80</accession>
<dbReference type="KEGG" id="sbal:HUE88_07015"/>
<dbReference type="PANTHER" id="PTHR20857">
    <property type="entry name" value="THIAMINE-PHOSPHATE PYROPHOSPHORYLASE"/>
    <property type="match status" value="1"/>
</dbReference>
<dbReference type="AlphaFoldDB" id="A0A7S7LU80"/>
<name>A0A7S7LU80_9BACT</name>
<reference evidence="4 5" key="1">
    <citation type="submission" date="2020-05" db="EMBL/GenBank/DDBJ databases">
        <title>Sulfurimonas marisnigri, sp. nov., and Sulfurimonas baltica, sp. nov., manganese oxide reducing chemolithoautotrophs of the class Epsilonproteobacteria isolated from the pelagic redoxclines of the Black and Baltic Seas and emended description of the genus Sulfurimonas.</title>
        <authorList>
            <person name="Henkel J.V."/>
            <person name="Laudan C."/>
            <person name="Werner J."/>
            <person name="Neu T."/>
            <person name="Plewe S."/>
            <person name="Sproer C."/>
            <person name="Bunk B."/>
            <person name="Schulz-Vogt H.N."/>
        </authorList>
    </citation>
    <scope>NUCLEOTIDE SEQUENCE [LARGE SCALE GENOMIC DNA]</scope>
    <source>
        <strain evidence="4 5">GD2</strain>
    </source>
</reference>
<dbReference type="InterPro" id="IPR022998">
    <property type="entry name" value="ThiamineP_synth_TenI"/>
</dbReference>
<feature type="domain" description="Thiamine phosphate synthase/TenI" evidence="3">
    <location>
        <begin position="4"/>
        <end position="180"/>
    </location>
</feature>
<sequence length="183" mass="20681">MQKYLITSAEFCMDTPNVFKNTLYNQFLKHKPNYALYRDKSNKNYNLGASSFMDVCRKFETMKSFIHQHADLAKELNATGVHLTSKQFDKIFDAKKFGLEVIVSTHTFEEVLLAQELGADAVTFSPIFTSPDKGEPKGVEELKELLEMCSIPVFALGGIVKTLHVGMIGQTKAYGFASIRYFK</sequence>
<organism evidence="4 5">
    <name type="scientific">Candidatus Sulfurimonas baltica</name>
    <dbReference type="NCBI Taxonomy" id="2740404"/>
    <lineage>
        <taxon>Bacteria</taxon>
        <taxon>Pseudomonadati</taxon>
        <taxon>Campylobacterota</taxon>
        <taxon>Epsilonproteobacteria</taxon>
        <taxon>Campylobacterales</taxon>
        <taxon>Sulfurimonadaceae</taxon>
        <taxon>Sulfurimonas</taxon>
    </lineage>
</organism>
<protein>
    <submittedName>
        <fullName evidence="4">Thiamine phosphate synthase</fullName>
    </submittedName>
</protein>
<evidence type="ECO:0000313" key="5">
    <source>
        <dbReference type="Proteomes" id="UP000593994"/>
    </source>
</evidence>
<dbReference type="Gene3D" id="3.20.20.70">
    <property type="entry name" value="Aldolase class I"/>
    <property type="match status" value="1"/>
</dbReference>
<comment type="pathway">
    <text evidence="1">Cofactor biosynthesis; thiamine diphosphate biosynthesis.</text>
</comment>
<keyword evidence="2" id="KW-0784">Thiamine biosynthesis</keyword>
<dbReference type="RefSeq" id="WP_194368018.1">
    <property type="nucleotide sequence ID" value="NZ_CP054492.1"/>
</dbReference>
<dbReference type="GO" id="GO:0004789">
    <property type="term" value="F:thiamine-phosphate diphosphorylase activity"/>
    <property type="evidence" value="ECO:0007669"/>
    <property type="project" value="TreeGrafter"/>
</dbReference>
<dbReference type="CDD" id="cd00564">
    <property type="entry name" value="TMP_TenI"/>
    <property type="match status" value="1"/>
</dbReference>
<dbReference type="EMBL" id="CP054492">
    <property type="protein sequence ID" value="QOY50898.1"/>
    <property type="molecule type" value="Genomic_DNA"/>
</dbReference>
<dbReference type="Pfam" id="PF02581">
    <property type="entry name" value="TMP-TENI"/>
    <property type="match status" value="1"/>
</dbReference>
<dbReference type="GO" id="GO:0005737">
    <property type="term" value="C:cytoplasm"/>
    <property type="evidence" value="ECO:0007669"/>
    <property type="project" value="TreeGrafter"/>
</dbReference>
<proteinExistence type="predicted"/>
<dbReference type="PANTHER" id="PTHR20857:SF15">
    <property type="entry name" value="THIAMINE-PHOSPHATE SYNTHASE"/>
    <property type="match status" value="1"/>
</dbReference>
<dbReference type="GO" id="GO:0009228">
    <property type="term" value="P:thiamine biosynthetic process"/>
    <property type="evidence" value="ECO:0007669"/>
    <property type="project" value="UniProtKB-KW"/>
</dbReference>
<evidence type="ECO:0000313" key="4">
    <source>
        <dbReference type="EMBL" id="QOY50898.1"/>
    </source>
</evidence>
<dbReference type="SUPFAM" id="SSF51391">
    <property type="entry name" value="Thiamin phosphate synthase"/>
    <property type="match status" value="1"/>
</dbReference>
<dbReference type="InterPro" id="IPR036206">
    <property type="entry name" value="ThiamineP_synth_sf"/>
</dbReference>
<keyword evidence="5" id="KW-1185">Reference proteome</keyword>
<evidence type="ECO:0000256" key="2">
    <source>
        <dbReference type="ARBA" id="ARBA00022977"/>
    </source>
</evidence>
<gene>
    <name evidence="4" type="ORF">HUE88_07015</name>
</gene>
<evidence type="ECO:0000259" key="3">
    <source>
        <dbReference type="Pfam" id="PF02581"/>
    </source>
</evidence>